<dbReference type="EC" id="1.1.1.103" evidence="6"/>
<evidence type="ECO:0000313" key="6">
    <source>
        <dbReference type="EMBL" id="CUP37392.1"/>
    </source>
</evidence>
<dbReference type="InterPro" id="IPR050129">
    <property type="entry name" value="Zn_alcohol_dh"/>
</dbReference>
<evidence type="ECO:0000256" key="1">
    <source>
        <dbReference type="ARBA" id="ARBA00022723"/>
    </source>
</evidence>
<dbReference type="GO" id="GO:0008743">
    <property type="term" value="F:L-threonine 3-dehydrogenase activity"/>
    <property type="evidence" value="ECO:0007669"/>
    <property type="project" value="UniProtKB-EC"/>
</dbReference>
<comment type="similarity">
    <text evidence="4">Belongs to the zinc-containing alcohol dehydrogenase family.</text>
</comment>
<dbReference type="SMART" id="SM00829">
    <property type="entry name" value="PKS_ER"/>
    <property type="match status" value="1"/>
</dbReference>
<accession>A0A174MLV1</accession>
<feature type="domain" description="Enoyl reductase (ER)" evidence="5">
    <location>
        <begin position="8"/>
        <end position="335"/>
    </location>
</feature>
<evidence type="ECO:0000313" key="7">
    <source>
        <dbReference type="Proteomes" id="UP000095765"/>
    </source>
</evidence>
<dbReference type="Gene3D" id="3.90.180.10">
    <property type="entry name" value="Medium-chain alcohol dehydrogenases, catalytic domain"/>
    <property type="match status" value="1"/>
</dbReference>
<comment type="cofactor">
    <cofactor evidence="4">
        <name>Zn(2+)</name>
        <dbReference type="ChEBI" id="CHEBI:29105"/>
    </cofactor>
</comment>
<dbReference type="RefSeq" id="WP_006873829.1">
    <property type="nucleotide sequence ID" value="NZ_CABIWA010000006.1"/>
</dbReference>
<dbReference type="GO" id="GO:0008270">
    <property type="term" value="F:zinc ion binding"/>
    <property type="evidence" value="ECO:0007669"/>
    <property type="project" value="InterPro"/>
</dbReference>
<keyword evidence="3 6" id="KW-0560">Oxidoreductase</keyword>
<dbReference type="PANTHER" id="PTHR43401:SF2">
    <property type="entry name" value="L-THREONINE 3-DEHYDROGENASE"/>
    <property type="match status" value="1"/>
</dbReference>
<dbReference type="InterPro" id="IPR011032">
    <property type="entry name" value="GroES-like_sf"/>
</dbReference>
<dbReference type="Gene3D" id="3.40.50.720">
    <property type="entry name" value="NAD(P)-binding Rossmann-like Domain"/>
    <property type="match status" value="1"/>
</dbReference>
<protein>
    <submittedName>
        <fullName evidence="6">L-threonine 3-dehydrogenase</fullName>
        <ecNumber evidence="6">1.1.1.103</ecNumber>
    </submittedName>
</protein>
<dbReference type="Pfam" id="PF00107">
    <property type="entry name" value="ADH_zinc_N"/>
    <property type="match status" value="1"/>
</dbReference>
<dbReference type="InterPro" id="IPR013154">
    <property type="entry name" value="ADH-like_N"/>
</dbReference>
<dbReference type="InterPro" id="IPR036291">
    <property type="entry name" value="NAD(P)-bd_dom_sf"/>
</dbReference>
<reference evidence="6 7" key="1">
    <citation type="submission" date="2015-09" db="EMBL/GenBank/DDBJ databases">
        <authorList>
            <consortium name="Pathogen Informatics"/>
        </authorList>
    </citation>
    <scope>NUCLEOTIDE SEQUENCE [LARGE SCALE GENOMIC DNA]</scope>
    <source>
        <strain evidence="6 7">2789STDY5834939</strain>
    </source>
</reference>
<dbReference type="AlphaFoldDB" id="A0A174MLV1"/>
<dbReference type="Proteomes" id="UP000095765">
    <property type="component" value="Unassembled WGS sequence"/>
</dbReference>
<evidence type="ECO:0000256" key="3">
    <source>
        <dbReference type="ARBA" id="ARBA00023002"/>
    </source>
</evidence>
<keyword evidence="2 4" id="KW-0862">Zinc</keyword>
<evidence type="ECO:0000259" key="5">
    <source>
        <dbReference type="SMART" id="SM00829"/>
    </source>
</evidence>
<dbReference type="Pfam" id="PF08240">
    <property type="entry name" value="ADH_N"/>
    <property type="match status" value="1"/>
</dbReference>
<name>A0A174MLV1_9FIRM</name>
<dbReference type="SUPFAM" id="SSF51735">
    <property type="entry name" value="NAD(P)-binding Rossmann-fold domains"/>
    <property type="match status" value="1"/>
</dbReference>
<dbReference type="InterPro" id="IPR020843">
    <property type="entry name" value="ER"/>
</dbReference>
<dbReference type="PANTHER" id="PTHR43401">
    <property type="entry name" value="L-THREONINE 3-DEHYDROGENASE"/>
    <property type="match status" value="1"/>
</dbReference>
<dbReference type="InterPro" id="IPR013149">
    <property type="entry name" value="ADH-like_C"/>
</dbReference>
<evidence type="ECO:0000256" key="2">
    <source>
        <dbReference type="ARBA" id="ARBA00022833"/>
    </source>
</evidence>
<dbReference type="InterPro" id="IPR002328">
    <property type="entry name" value="ADH_Zn_CS"/>
</dbReference>
<proteinExistence type="inferred from homology"/>
<evidence type="ECO:0000256" key="4">
    <source>
        <dbReference type="RuleBase" id="RU361277"/>
    </source>
</evidence>
<dbReference type="EMBL" id="CZBE01000003">
    <property type="protein sequence ID" value="CUP37392.1"/>
    <property type="molecule type" value="Genomic_DNA"/>
</dbReference>
<keyword evidence="1 4" id="KW-0479">Metal-binding</keyword>
<organism evidence="6 7">
    <name type="scientific">Anaerotruncus colihominis</name>
    <dbReference type="NCBI Taxonomy" id="169435"/>
    <lineage>
        <taxon>Bacteria</taxon>
        <taxon>Bacillati</taxon>
        <taxon>Bacillota</taxon>
        <taxon>Clostridia</taxon>
        <taxon>Eubacteriales</taxon>
        <taxon>Oscillospiraceae</taxon>
        <taxon>Anaerotruncus</taxon>
    </lineage>
</organism>
<gene>
    <name evidence="6" type="primary">tdh_1</name>
    <name evidence="6" type="ORF">ERS852551_00601</name>
</gene>
<dbReference type="SUPFAM" id="SSF50129">
    <property type="entry name" value="GroES-like"/>
    <property type="match status" value="1"/>
</dbReference>
<sequence length="340" mass="36772">MMKTVFVKAPFQFKIKEIPIPQPAAGEVLLRVKACGICGSDLHIARSQAADWVTFGHEMTGVIEQTGPGVRHVWPGQRVAVESGSFCGVCEQCRNGRVDLCTKGYNNAQLKINGFSEYMVLPEQCIVPLDPAISFVDGTLLEPLGVAVDLVKTADIRLNDHVLVIGLGPIGLMAARLAKAAGARVYAAQHSDRSARRISLARALGVEDVVITGRTPLSNYPFPRGGVDHILVTAPPKVIPDLIESASFGGVISFLGIDYGPDRMITFDANAFHFKKLQLRASFAAPALYFPMCTDLIKTGVIDPKQFITHIFAMNEIAPVMQSLRDGGSEIKAVMDMELV</sequence>
<dbReference type="PROSITE" id="PS00059">
    <property type="entry name" value="ADH_ZINC"/>
    <property type="match status" value="1"/>
</dbReference>